<keyword evidence="2 6" id="KW-0812">Transmembrane</keyword>
<dbReference type="SUPFAM" id="SSF103481">
    <property type="entry name" value="Multidrug resistance efflux transporter EmrE"/>
    <property type="match status" value="1"/>
</dbReference>
<sequence>MKIFEAVVVEASNSEISLHFISMADRREHPGIIGGRSAKEITRAALLGEVTQEKSIEGLRRNWLQEWEEAVVNCQPDAVITECQKNIWSLATVVLVLLYLDSNTYNQPLLIHKVVCDVPLWTSFGVLKLKFLALFKESNVNFSKVHSSSQLFARNDMVLATRMSVGPAPGCNFRNAFPEYSSLGQRDRYNMVFTIHSISWMFLNTILSVFLDQAFYIAGSLNTSGTVAAALTCLGPGLALIASRLFRIETHLTTSWYGRLKIISTVGVILGTLMMVFGKHQVVFVSGLYLQHDLTYSWNIEKNINTKAFGVVLLTCSFIFQTCWFILQVNAPFTTTGIMSAISAVMVACFAAFWKVLTGNPPASSWRIHEPMVIGAIVYNGVVMSALSFVLTSWCLRHRTPLFVFIFSPISIIVDGIVNWLLFEPLYLGRILGAVLIMVSLIAFGYARKNDTEANQDGTDRDTMVIPNPEPGD</sequence>
<keyword evidence="3 6" id="KW-1133">Transmembrane helix</keyword>
<dbReference type="AlphaFoldDB" id="A0AAD4XB89"/>
<dbReference type="EMBL" id="JAJJMB010012161">
    <property type="protein sequence ID" value="KAI3885256.1"/>
    <property type="molecule type" value="Genomic_DNA"/>
</dbReference>
<feature type="transmembrane region" description="Helical" evidence="6">
    <location>
        <begin position="217"/>
        <end position="241"/>
    </location>
</feature>
<accession>A0AAD4XB89</accession>
<feature type="transmembrane region" description="Helical" evidence="6">
    <location>
        <begin position="191"/>
        <end position="211"/>
    </location>
</feature>
<feature type="region of interest" description="Disordered" evidence="5">
    <location>
        <begin position="454"/>
        <end position="473"/>
    </location>
</feature>
<evidence type="ECO:0000256" key="4">
    <source>
        <dbReference type="ARBA" id="ARBA00023136"/>
    </source>
</evidence>
<gene>
    <name evidence="7" type="ORF">MKW98_002648</name>
</gene>
<evidence type="ECO:0008006" key="9">
    <source>
        <dbReference type="Google" id="ProtNLM"/>
    </source>
</evidence>
<protein>
    <recommendedName>
        <fullName evidence="9">EamA domain-containing protein</fullName>
    </recommendedName>
</protein>
<comment type="subcellular location">
    <subcellularLocation>
        <location evidence="1">Membrane</location>
        <topology evidence="1">Multi-pass membrane protein</topology>
    </subcellularLocation>
</comment>
<dbReference type="GO" id="GO:0022857">
    <property type="term" value="F:transmembrane transporter activity"/>
    <property type="evidence" value="ECO:0007669"/>
    <property type="project" value="InterPro"/>
</dbReference>
<proteinExistence type="predicted"/>
<feature type="transmembrane region" description="Helical" evidence="6">
    <location>
        <begin position="403"/>
        <end position="422"/>
    </location>
</feature>
<feature type="transmembrane region" description="Helical" evidence="6">
    <location>
        <begin position="262"/>
        <end position="288"/>
    </location>
</feature>
<evidence type="ECO:0000256" key="2">
    <source>
        <dbReference type="ARBA" id="ARBA00022692"/>
    </source>
</evidence>
<dbReference type="InterPro" id="IPR030184">
    <property type="entry name" value="WAT1-related"/>
</dbReference>
<evidence type="ECO:0000256" key="5">
    <source>
        <dbReference type="SAM" id="MobiDB-lite"/>
    </source>
</evidence>
<comment type="caution">
    <text evidence="7">The sequence shown here is derived from an EMBL/GenBank/DDBJ whole genome shotgun (WGS) entry which is preliminary data.</text>
</comment>
<dbReference type="GO" id="GO:0016020">
    <property type="term" value="C:membrane"/>
    <property type="evidence" value="ECO:0007669"/>
    <property type="project" value="InterPro"/>
</dbReference>
<dbReference type="Proteomes" id="UP001202328">
    <property type="component" value="Unassembled WGS sequence"/>
</dbReference>
<reference evidence="7" key="1">
    <citation type="submission" date="2022-04" db="EMBL/GenBank/DDBJ databases">
        <title>A functionally conserved STORR gene fusion in Papaver species that diverged 16.8 million years ago.</title>
        <authorList>
            <person name="Catania T."/>
        </authorList>
    </citation>
    <scope>NUCLEOTIDE SEQUENCE</scope>
    <source>
        <strain evidence="7">S-188037</strain>
    </source>
</reference>
<name>A0AAD4XB89_9MAGN</name>
<feature type="transmembrane region" description="Helical" evidence="6">
    <location>
        <begin position="428"/>
        <end position="447"/>
    </location>
</feature>
<keyword evidence="4 6" id="KW-0472">Membrane</keyword>
<evidence type="ECO:0000313" key="8">
    <source>
        <dbReference type="Proteomes" id="UP001202328"/>
    </source>
</evidence>
<keyword evidence="8" id="KW-1185">Reference proteome</keyword>
<evidence type="ECO:0000256" key="1">
    <source>
        <dbReference type="ARBA" id="ARBA00004141"/>
    </source>
</evidence>
<feature type="transmembrane region" description="Helical" evidence="6">
    <location>
        <begin position="308"/>
        <end position="327"/>
    </location>
</feature>
<evidence type="ECO:0000256" key="3">
    <source>
        <dbReference type="ARBA" id="ARBA00022989"/>
    </source>
</evidence>
<evidence type="ECO:0000256" key="6">
    <source>
        <dbReference type="SAM" id="Phobius"/>
    </source>
</evidence>
<organism evidence="7 8">
    <name type="scientific">Papaver atlanticum</name>
    <dbReference type="NCBI Taxonomy" id="357466"/>
    <lineage>
        <taxon>Eukaryota</taxon>
        <taxon>Viridiplantae</taxon>
        <taxon>Streptophyta</taxon>
        <taxon>Embryophyta</taxon>
        <taxon>Tracheophyta</taxon>
        <taxon>Spermatophyta</taxon>
        <taxon>Magnoliopsida</taxon>
        <taxon>Ranunculales</taxon>
        <taxon>Papaveraceae</taxon>
        <taxon>Papaveroideae</taxon>
        <taxon>Papaver</taxon>
    </lineage>
</organism>
<feature type="transmembrane region" description="Helical" evidence="6">
    <location>
        <begin position="377"/>
        <end position="396"/>
    </location>
</feature>
<feature type="compositionally biased region" description="Basic and acidic residues" evidence="5">
    <location>
        <begin position="454"/>
        <end position="463"/>
    </location>
</feature>
<dbReference type="PANTHER" id="PTHR31218">
    <property type="entry name" value="WAT1-RELATED PROTEIN"/>
    <property type="match status" value="1"/>
</dbReference>
<feature type="transmembrane region" description="Helical" evidence="6">
    <location>
        <begin position="339"/>
        <end position="357"/>
    </location>
</feature>
<dbReference type="InterPro" id="IPR037185">
    <property type="entry name" value="EmrE-like"/>
</dbReference>
<evidence type="ECO:0000313" key="7">
    <source>
        <dbReference type="EMBL" id="KAI3885256.1"/>
    </source>
</evidence>